<proteinExistence type="predicted"/>
<feature type="region of interest" description="Disordered" evidence="1">
    <location>
        <begin position="1"/>
        <end position="41"/>
    </location>
</feature>
<sequence>MPTPTRSRSVDQTAEKKNRLYMGRLKEGQKQERNGLRRRRKGLKKVKIASLKIDFSMKVIFHQMMEPEALRQGFGPNFAKGLNRPKSQARERNARNNKNDKPSLYA</sequence>
<keyword evidence="3" id="KW-1185">Reference proteome</keyword>
<dbReference type="AlphaFoldDB" id="A0AAV1SGK0"/>
<dbReference type="EMBL" id="CAWUPB010001184">
    <property type="protein sequence ID" value="CAK7350496.1"/>
    <property type="molecule type" value="Genomic_DNA"/>
</dbReference>
<comment type="caution">
    <text evidence="2">The sequence shown here is derived from an EMBL/GenBank/DDBJ whole genome shotgun (WGS) entry which is preliminary data.</text>
</comment>
<evidence type="ECO:0000313" key="3">
    <source>
        <dbReference type="Proteomes" id="UP001314170"/>
    </source>
</evidence>
<accession>A0AAV1SGK0</accession>
<gene>
    <name evidence="2" type="ORF">DCAF_LOCUS23229</name>
</gene>
<feature type="region of interest" description="Disordered" evidence="1">
    <location>
        <begin position="72"/>
        <end position="106"/>
    </location>
</feature>
<name>A0AAV1SGK0_9ROSI</name>
<evidence type="ECO:0000256" key="1">
    <source>
        <dbReference type="SAM" id="MobiDB-lite"/>
    </source>
</evidence>
<feature type="compositionally biased region" description="Basic and acidic residues" evidence="1">
    <location>
        <begin position="13"/>
        <end position="35"/>
    </location>
</feature>
<organism evidence="2 3">
    <name type="scientific">Dovyalis caffra</name>
    <dbReference type="NCBI Taxonomy" id="77055"/>
    <lineage>
        <taxon>Eukaryota</taxon>
        <taxon>Viridiplantae</taxon>
        <taxon>Streptophyta</taxon>
        <taxon>Embryophyta</taxon>
        <taxon>Tracheophyta</taxon>
        <taxon>Spermatophyta</taxon>
        <taxon>Magnoliopsida</taxon>
        <taxon>eudicotyledons</taxon>
        <taxon>Gunneridae</taxon>
        <taxon>Pentapetalae</taxon>
        <taxon>rosids</taxon>
        <taxon>fabids</taxon>
        <taxon>Malpighiales</taxon>
        <taxon>Salicaceae</taxon>
        <taxon>Flacourtieae</taxon>
        <taxon>Dovyalis</taxon>
    </lineage>
</organism>
<dbReference type="Proteomes" id="UP001314170">
    <property type="component" value="Unassembled WGS sequence"/>
</dbReference>
<protein>
    <submittedName>
        <fullName evidence="2">Uncharacterized protein</fullName>
    </submittedName>
</protein>
<evidence type="ECO:0000313" key="2">
    <source>
        <dbReference type="EMBL" id="CAK7350496.1"/>
    </source>
</evidence>
<feature type="compositionally biased region" description="Basic and acidic residues" evidence="1">
    <location>
        <begin position="88"/>
        <end position="106"/>
    </location>
</feature>
<reference evidence="2 3" key="1">
    <citation type="submission" date="2024-01" db="EMBL/GenBank/DDBJ databases">
        <authorList>
            <person name="Waweru B."/>
        </authorList>
    </citation>
    <scope>NUCLEOTIDE SEQUENCE [LARGE SCALE GENOMIC DNA]</scope>
</reference>
<feature type="compositionally biased region" description="Polar residues" evidence="1">
    <location>
        <begin position="1"/>
        <end position="12"/>
    </location>
</feature>